<proteinExistence type="predicted"/>
<feature type="compositionally biased region" description="Polar residues" evidence="1">
    <location>
        <begin position="51"/>
        <end position="68"/>
    </location>
</feature>
<keyword evidence="4" id="KW-1185">Reference proteome</keyword>
<dbReference type="Proteomes" id="UP000315295">
    <property type="component" value="Unassembled WGS sequence"/>
</dbReference>
<dbReference type="EMBL" id="VIEB01000280">
    <property type="protein sequence ID" value="TQD97061.1"/>
    <property type="molecule type" value="Genomic_DNA"/>
</dbReference>
<feature type="signal peptide" evidence="2">
    <location>
        <begin position="1"/>
        <end position="16"/>
    </location>
</feature>
<evidence type="ECO:0000313" key="4">
    <source>
        <dbReference type="Proteomes" id="UP000315295"/>
    </source>
</evidence>
<gene>
    <name evidence="3" type="ORF">C1H46_017373</name>
</gene>
<sequence>MATWVLFIWYFSLTPFDFFKCGARLQGGCELRPAGQQPPATIAVGEAHPVSQGQASQPLRRQPQNPHRLQSDARRPLGPHQRRPLLPGDSNSVHPRWKRNPQPTR</sequence>
<evidence type="ECO:0000256" key="2">
    <source>
        <dbReference type="SAM" id="SignalP"/>
    </source>
</evidence>
<accession>A0A540MEA8</accession>
<reference evidence="3 4" key="1">
    <citation type="journal article" date="2019" name="G3 (Bethesda)">
        <title>Sequencing of a Wild Apple (Malus baccata) Genome Unravels the Differences Between Cultivated and Wild Apple Species Regarding Disease Resistance and Cold Tolerance.</title>
        <authorList>
            <person name="Chen X."/>
        </authorList>
    </citation>
    <scope>NUCLEOTIDE SEQUENCE [LARGE SCALE GENOMIC DNA]</scope>
    <source>
        <strain evidence="4">cv. Shandingzi</strain>
        <tissue evidence="3">Leaves</tissue>
    </source>
</reference>
<organism evidence="3 4">
    <name type="scientific">Malus baccata</name>
    <name type="common">Siberian crab apple</name>
    <name type="synonym">Pyrus baccata</name>
    <dbReference type="NCBI Taxonomy" id="106549"/>
    <lineage>
        <taxon>Eukaryota</taxon>
        <taxon>Viridiplantae</taxon>
        <taxon>Streptophyta</taxon>
        <taxon>Embryophyta</taxon>
        <taxon>Tracheophyta</taxon>
        <taxon>Spermatophyta</taxon>
        <taxon>Magnoliopsida</taxon>
        <taxon>eudicotyledons</taxon>
        <taxon>Gunneridae</taxon>
        <taxon>Pentapetalae</taxon>
        <taxon>rosids</taxon>
        <taxon>fabids</taxon>
        <taxon>Rosales</taxon>
        <taxon>Rosaceae</taxon>
        <taxon>Amygdaloideae</taxon>
        <taxon>Maleae</taxon>
        <taxon>Malus</taxon>
    </lineage>
</organism>
<keyword evidence="2" id="KW-0732">Signal</keyword>
<comment type="caution">
    <text evidence="3">The sequence shown here is derived from an EMBL/GenBank/DDBJ whole genome shotgun (WGS) entry which is preliminary data.</text>
</comment>
<name>A0A540MEA8_MALBA</name>
<feature type="region of interest" description="Disordered" evidence="1">
    <location>
        <begin position="31"/>
        <end position="105"/>
    </location>
</feature>
<evidence type="ECO:0000256" key="1">
    <source>
        <dbReference type="SAM" id="MobiDB-lite"/>
    </source>
</evidence>
<evidence type="ECO:0008006" key="5">
    <source>
        <dbReference type="Google" id="ProtNLM"/>
    </source>
</evidence>
<protein>
    <recommendedName>
        <fullName evidence="5">Secreted protein</fullName>
    </recommendedName>
</protein>
<evidence type="ECO:0000313" key="3">
    <source>
        <dbReference type="EMBL" id="TQD97061.1"/>
    </source>
</evidence>
<feature type="chain" id="PRO_5021994198" description="Secreted protein" evidence="2">
    <location>
        <begin position="17"/>
        <end position="105"/>
    </location>
</feature>
<dbReference type="AlphaFoldDB" id="A0A540MEA8"/>